<evidence type="ECO:0000256" key="2">
    <source>
        <dbReference type="ARBA" id="ARBA00023015"/>
    </source>
</evidence>
<dbReference type="PANTHER" id="PTHR43133:SF52">
    <property type="entry name" value="ECF RNA POLYMERASE SIGMA FACTOR SIGL"/>
    <property type="match status" value="1"/>
</dbReference>
<feature type="domain" description="RNA polymerase sigma-70 region 2" evidence="6">
    <location>
        <begin position="15"/>
        <end position="83"/>
    </location>
</feature>
<dbReference type="SUPFAM" id="SSF88946">
    <property type="entry name" value="Sigma2 domain of RNA polymerase sigma factors"/>
    <property type="match status" value="1"/>
</dbReference>
<evidence type="ECO:0000313" key="8">
    <source>
        <dbReference type="EMBL" id="PXV87819.1"/>
    </source>
</evidence>
<evidence type="ECO:0000256" key="4">
    <source>
        <dbReference type="ARBA" id="ARBA00023125"/>
    </source>
</evidence>
<evidence type="ECO:0000256" key="5">
    <source>
        <dbReference type="ARBA" id="ARBA00023163"/>
    </source>
</evidence>
<sequence length="182" mass="21385">MITGKTERDKKFISIYQAHVDEVYKFVYLRTGANKSIAEDLTQEIFLEVYKGLSRFKGLSSERTWVFRIAKNRLNDFYRKQYRSMFESVCIDVVLDDQLVDTGQDIQENQIKSFEQETVRASLSALPKQYEIVLTLKYMDEKNTKEIALLLGKSPKAIESLLRRAKDTFIKIYAEIEEKRML</sequence>
<dbReference type="Gene3D" id="1.10.10.10">
    <property type="entry name" value="Winged helix-like DNA-binding domain superfamily/Winged helix DNA-binding domain"/>
    <property type="match status" value="1"/>
</dbReference>
<dbReference type="GO" id="GO:0016987">
    <property type="term" value="F:sigma factor activity"/>
    <property type="evidence" value="ECO:0007669"/>
    <property type="project" value="UniProtKB-KW"/>
</dbReference>
<dbReference type="InterPro" id="IPR013325">
    <property type="entry name" value="RNA_pol_sigma_r2"/>
</dbReference>
<dbReference type="InterPro" id="IPR007627">
    <property type="entry name" value="RNA_pol_sigma70_r2"/>
</dbReference>
<dbReference type="GO" id="GO:0006352">
    <property type="term" value="P:DNA-templated transcription initiation"/>
    <property type="evidence" value="ECO:0007669"/>
    <property type="project" value="InterPro"/>
</dbReference>
<protein>
    <submittedName>
        <fullName evidence="8">RNA polymerase sigma-70 factor (ECF subfamily)</fullName>
    </submittedName>
</protein>
<dbReference type="GO" id="GO:0003677">
    <property type="term" value="F:DNA binding"/>
    <property type="evidence" value="ECO:0007669"/>
    <property type="project" value="UniProtKB-KW"/>
</dbReference>
<keyword evidence="5" id="KW-0804">Transcription</keyword>
<dbReference type="Proteomes" id="UP000247523">
    <property type="component" value="Unassembled WGS sequence"/>
</dbReference>
<keyword evidence="3" id="KW-0731">Sigma factor</keyword>
<organism evidence="8 9">
    <name type="scientific">Lachnotalea glycerini</name>
    <dbReference type="NCBI Taxonomy" id="1763509"/>
    <lineage>
        <taxon>Bacteria</taxon>
        <taxon>Bacillati</taxon>
        <taxon>Bacillota</taxon>
        <taxon>Clostridia</taxon>
        <taxon>Lachnospirales</taxon>
        <taxon>Lachnospiraceae</taxon>
        <taxon>Lachnotalea</taxon>
    </lineage>
</organism>
<dbReference type="SUPFAM" id="SSF88659">
    <property type="entry name" value="Sigma3 and sigma4 domains of RNA polymerase sigma factors"/>
    <property type="match status" value="1"/>
</dbReference>
<dbReference type="InterPro" id="IPR039425">
    <property type="entry name" value="RNA_pol_sigma-70-like"/>
</dbReference>
<comment type="similarity">
    <text evidence="1">Belongs to the sigma-70 factor family. ECF subfamily.</text>
</comment>
<keyword evidence="2" id="KW-0805">Transcription regulation</keyword>
<dbReference type="InterPro" id="IPR013324">
    <property type="entry name" value="RNA_pol_sigma_r3/r4-like"/>
</dbReference>
<evidence type="ECO:0000313" key="9">
    <source>
        <dbReference type="Proteomes" id="UP000247523"/>
    </source>
</evidence>
<evidence type="ECO:0000256" key="3">
    <source>
        <dbReference type="ARBA" id="ARBA00023082"/>
    </source>
</evidence>
<evidence type="ECO:0000259" key="7">
    <source>
        <dbReference type="Pfam" id="PF08281"/>
    </source>
</evidence>
<feature type="domain" description="RNA polymerase sigma factor 70 region 4 type 2" evidence="7">
    <location>
        <begin position="119"/>
        <end position="166"/>
    </location>
</feature>
<dbReference type="InterPro" id="IPR036388">
    <property type="entry name" value="WH-like_DNA-bd_sf"/>
</dbReference>
<dbReference type="Gene3D" id="1.10.1740.10">
    <property type="match status" value="1"/>
</dbReference>
<dbReference type="InterPro" id="IPR014284">
    <property type="entry name" value="RNA_pol_sigma-70_dom"/>
</dbReference>
<dbReference type="Pfam" id="PF08281">
    <property type="entry name" value="Sigma70_r4_2"/>
    <property type="match status" value="1"/>
</dbReference>
<dbReference type="EMBL" id="QICS01000009">
    <property type="protein sequence ID" value="PXV87819.1"/>
    <property type="molecule type" value="Genomic_DNA"/>
</dbReference>
<name>A0A318EL35_9FIRM</name>
<dbReference type="PANTHER" id="PTHR43133">
    <property type="entry name" value="RNA POLYMERASE ECF-TYPE SIGMA FACTO"/>
    <property type="match status" value="1"/>
</dbReference>
<dbReference type="RefSeq" id="WP_110291534.1">
    <property type="nucleotide sequence ID" value="NZ_QICS01000009.1"/>
</dbReference>
<dbReference type="NCBIfam" id="TIGR02937">
    <property type="entry name" value="sigma70-ECF"/>
    <property type="match status" value="1"/>
</dbReference>
<evidence type="ECO:0000259" key="6">
    <source>
        <dbReference type="Pfam" id="PF04542"/>
    </source>
</evidence>
<dbReference type="Pfam" id="PF04542">
    <property type="entry name" value="Sigma70_r2"/>
    <property type="match status" value="1"/>
</dbReference>
<accession>A0A318EL35</accession>
<comment type="caution">
    <text evidence="8">The sequence shown here is derived from an EMBL/GenBank/DDBJ whole genome shotgun (WGS) entry which is preliminary data.</text>
</comment>
<evidence type="ECO:0000256" key="1">
    <source>
        <dbReference type="ARBA" id="ARBA00010641"/>
    </source>
</evidence>
<dbReference type="InterPro" id="IPR013249">
    <property type="entry name" value="RNA_pol_sigma70_r4_t2"/>
</dbReference>
<dbReference type="AlphaFoldDB" id="A0A318EL35"/>
<reference evidence="8 9" key="1">
    <citation type="submission" date="2018-05" db="EMBL/GenBank/DDBJ databases">
        <title>Genomic Encyclopedia of Type Strains, Phase IV (KMG-IV): sequencing the most valuable type-strain genomes for metagenomic binning, comparative biology and taxonomic classification.</title>
        <authorList>
            <person name="Goeker M."/>
        </authorList>
    </citation>
    <scope>NUCLEOTIDE SEQUENCE [LARGE SCALE GENOMIC DNA]</scope>
    <source>
        <strain evidence="8 9">DSM 28816</strain>
    </source>
</reference>
<gene>
    <name evidence="8" type="ORF">C8E03_109109</name>
</gene>
<keyword evidence="4" id="KW-0238">DNA-binding</keyword>
<proteinExistence type="inferred from homology"/>